<organism evidence="2 3">
    <name type="scientific">Trypanosoma theileri</name>
    <dbReference type="NCBI Taxonomy" id="67003"/>
    <lineage>
        <taxon>Eukaryota</taxon>
        <taxon>Discoba</taxon>
        <taxon>Euglenozoa</taxon>
        <taxon>Kinetoplastea</taxon>
        <taxon>Metakinetoplastina</taxon>
        <taxon>Trypanosomatida</taxon>
        <taxon>Trypanosomatidae</taxon>
        <taxon>Trypanosoma</taxon>
    </lineage>
</organism>
<dbReference type="VEuPathDB" id="TriTrypDB:TM35_000531320"/>
<feature type="compositionally biased region" description="Pro residues" evidence="1">
    <location>
        <begin position="29"/>
        <end position="39"/>
    </location>
</feature>
<comment type="caution">
    <text evidence="2">The sequence shown here is derived from an EMBL/GenBank/DDBJ whole genome shotgun (WGS) entry which is preliminary data.</text>
</comment>
<keyword evidence="3" id="KW-1185">Reference proteome</keyword>
<evidence type="ECO:0000313" key="3">
    <source>
        <dbReference type="Proteomes" id="UP000192257"/>
    </source>
</evidence>
<proteinExistence type="predicted"/>
<feature type="compositionally biased region" description="Basic and acidic residues" evidence="1">
    <location>
        <begin position="131"/>
        <end position="140"/>
    </location>
</feature>
<dbReference type="GeneID" id="39990497"/>
<dbReference type="EMBL" id="NBCO01000053">
    <property type="protein sequence ID" value="ORC83948.1"/>
    <property type="molecule type" value="Genomic_DNA"/>
</dbReference>
<dbReference type="AlphaFoldDB" id="A0A1X0NHF9"/>
<dbReference type="RefSeq" id="XP_028878014.1">
    <property type="nucleotide sequence ID" value="XM_029030717.1"/>
</dbReference>
<feature type="compositionally biased region" description="Basic and acidic residues" evidence="1">
    <location>
        <begin position="88"/>
        <end position="104"/>
    </location>
</feature>
<evidence type="ECO:0000313" key="2">
    <source>
        <dbReference type="EMBL" id="ORC83948.1"/>
    </source>
</evidence>
<dbReference type="Proteomes" id="UP000192257">
    <property type="component" value="Unassembled WGS sequence"/>
</dbReference>
<name>A0A1X0NHF9_9TRYP</name>
<protein>
    <submittedName>
        <fullName evidence="2">Uncharacterized protein</fullName>
    </submittedName>
</protein>
<gene>
    <name evidence="2" type="ORF">TM35_000531320</name>
</gene>
<feature type="region of interest" description="Disordered" evidence="1">
    <location>
        <begin position="1"/>
        <end position="140"/>
    </location>
</feature>
<evidence type="ECO:0000256" key="1">
    <source>
        <dbReference type="SAM" id="MobiDB-lite"/>
    </source>
</evidence>
<sequence length="140" mass="14034">MPVNGTPNPEEVTAPCTQDSRPDGSPCPSSVPPPPPSPPTVTSDSGDTSCKDGTSVTTKGPCPPNTNIAGGAGSGTLQRPQGPPSGGDGERGKPHQLESQREANDDAVSSPPDTSLGKGQAVSQPAVKAPDNSHREGMTM</sequence>
<reference evidence="2 3" key="1">
    <citation type="submission" date="2017-03" db="EMBL/GenBank/DDBJ databases">
        <title>An alternative strategy for trypanosome survival in the mammalian bloodstream revealed through genome and transcriptome analysis of the ubiquitous bovine parasite Trypanosoma (Megatrypanum) theileri.</title>
        <authorList>
            <person name="Kelly S."/>
            <person name="Ivens A."/>
            <person name="Mott A."/>
            <person name="O'Neill E."/>
            <person name="Emms D."/>
            <person name="Macleod O."/>
            <person name="Voorheis P."/>
            <person name="Matthews J."/>
            <person name="Matthews K."/>
            <person name="Carrington M."/>
        </authorList>
    </citation>
    <scope>NUCLEOTIDE SEQUENCE [LARGE SCALE GENOMIC DNA]</scope>
    <source>
        <strain evidence="2">Edinburgh</strain>
    </source>
</reference>
<accession>A0A1X0NHF9</accession>